<feature type="region of interest" description="Disordered" evidence="1">
    <location>
        <begin position="20"/>
        <end position="61"/>
    </location>
</feature>
<dbReference type="EMBL" id="CAFW01000080">
    <property type="protein sequence ID" value="CCE55447.1"/>
    <property type="molecule type" value="Genomic_DNA"/>
</dbReference>
<evidence type="ECO:0000256" key="1">
    <source>
        <dbReference type="SAM" id="MobiDB-lite"/>
    </source>
</evidence>
<evidence type="ECO:0000313" key="3">
    <source>
        <dbReference type="Proteomes" id="UP000004840"/>
    </source>
</evidence>
<dbReference type="Proteomes" id="UP000004840">
    <property type="component" value="Unassembled WGS sequence"/>
</dbReference>
<proteinExistence type="predicted"/>
<protein>
    <recommendedName>
        <fullName evidence="4">DUF3558 domain-containing protein</fullName>
    </recommendedName>
</protein>
<dbReference type="AlphaFoldDB" id="G7HZ32"/>
<organism evidence="2 3">
    <name type="scientific">Corynebacterium casei UCMA 3821</name>
    <dbReference type="NCBI Taxonomy" id="1110505"/>
    <lineage>
        <taxon>Bacteria</taxon>
        <taxon>Bacillati</taxon>
        <taxon>Actinomycetota</taxon>
        <taxon>Actinomycetes</taxon>
        <taxon>Mycobacteriales</taxon>
        <taxon>Corynebacteriaceae</taxon>
        <taxon>Corynebacterium</taxon>
    </lineage>
</organism>
<sequence length="223" mass="23725">MVLQFLGLAISSCSTEFGPVDRSSGANTGTADSASSGFQDGNGITDASPFNSGGSVGGDGVGDTLEAASDGYFPELGEFNPALASVEFFGPCFDVPRDFYESFGLTDLKFQYHADSEIGTCSHAWLGDLSEVSFGSTPHSLSGRRISEVPGRWSKTSFRDPFLLVCERSGLLSNCMATIETTRATLAVGFLSVGFSEPEDLCIDAEYWLRTLLTADGRDNYHG</sequence>
<reference evidence="2 3" key="1">
    <citation type="journal article" date="2012" name="J. Bacteriol.">
        <title>Genome Sequence of Corynebacterium casei UCMA 3821, Isolated from a Smear-Ripened Cheese.</title>
        <authorList>
            <person name="Monnet C."/>
            <person name="Loux V."/>
            <person name="Bento P."/>
            <person name="Gibrat J.F."/>
            <person name="Straub C."/>
            <person name="Bonnarme P."/>
            <person name="Landaud S."/>
            <person name="Irlinger F."/>
        </authorList>
    </citation>
    <scope>NUCLEOTIDE SEQUENCE [LARGE SCALE GENOMIC DNA]</scope>
    <source>
        <strain evidence="2 3">UCMA 3821</strain>
    </source>
</reference>
<evidence type="ECO:0008006" key="4">
    <source>
        <dbReference type="Google" id="ProtNLM"/>
    </source>
</evidence>
<dbReference type="RefSeq" id="WP_006822907.1">
    <property type="nucleotide sequence ID" value="NZ_CAFW01000080.1"/>
</dbReference>
<evidence type="ECO:0000313" key="2">
    <source>
        <dbReference type="EMBL" id="CCE55447.1"/>
    </source>
</evidence>
<name>G7HZ32_9CORY</name>
<gene>
    <name evidence="2" type="ORF">CCAS_09730</name>
</gene>
<accession>G7HZ32</accession>
<comment type="caution">
    <text evidence="2">The sequence shown here is derived from an EMBL/GenBank/DDBJ whole genome shotgun (WGS) entry which is preliminary data.</text>
</comment>
<dbReference type="GeneID" id="82879033"/>
<feature type="compositionally biased region" description="Polar residues" evidence="1">
    <location>
        <begin position="24"/>
        <end position="39"/>
    </location>
</feature>